<organism evidence="2 3">
    <name type="scientific">Meloidogyne floridensis</name>
    <dbReference type="NCBI Taxonomy" id="298350"/>
    <lineage>
        <taxon>Eukaryota</taxon>
        <taxon>Metazoa</taxon>
        <taxon>Ecdysozoa</taxon>
        <taxon>Nematoda</taxon>
        <taxon>Chromadorea</taxon>
        <taxon>Rhabditida</taxon>
        <taxon>Tylenchina</taxon>
        <taxon>Tylenchomorpha</taxon>
        <taxon>Tylenchoidea</taxon>
        <taxon>Meloidogynidae</taxon>
        <taxon>Meloidogyninae</taxon>
        <taxon>Meloidogyne</taxon>
    </lineage>
</organism>
<proteinExistence type="predicted"/>
<name>A0A915PH22_9BILA</name>
<evidence type="ECO:0000313" key="2">
    <source>
        <dbReference type="Proteomes" id="UP000887560"/>
    </source>
</evidence>
<dbReference type="AlphaFoldDB" id="A0A915PH22"/>
<keyword evidence="1" id="KW-0175">Coiled coil</keyword>
<keyword evidence="2" id="KW-1185">Reference proteome</keyword>
<reference evidence="3" key="1">
    <citation type="submission" date="2022-11" db="UniProtKB">
        <authorList>
            <consortium name="WormBaseParasite"/>
        </authorList>
    </citation>
    <scope>IDENTIFICATION</scope>
</reference>
<evidence type="ECO:0000256" key="1">
    <source>
        <dbReference type="SAM" id="Coils"/>
    </source>
</evidence>
<accession>A0A915PH22</accession>
<evidence type="ECO:0000313" key="3">
    <source>
        <dbReference type="WBParaSite" id="scf7180000424794.g14021"/>
    </source>
</evidence>
<sequence length="343" mass="39713">MKQIIPNRTHKQVSICKQLNFPNLNNILKLKEEPKNKILINQEIEEENDFIDQAVKILRKTVENLDEKLFKLSKINCLHSNTNQQINQEFNEMLDEKVQQNNKNNKQQNKIFNVYVSGGTNNGGANAALEKDEIEEIKKTLEDKPSPWLKPRFGSPILHISLIIPKAPDLKTGPELMFTLEFSKRPSVAIKFFLTFIEGATIFVSNKWLLRENRYACYTEYQFHGEHVRKHVIPKHLMENLINGFDDISKNIKKEDLNNFTEKVCKNIGEQVINKFSKNINLTQLAKKLLISKKFKPNNDKEICLSSPNSLNFNCKINFEKLRLGVEYKPSISSIMKNSGKIL</sequence>
<dbReference type="WBParaSite" id="scf7180000424794.g14021">
    <property type="protein sequence ID" value="scf7180000424794.g14021"/>
    <property type="gene ID" value="scf7180000424794.g14021"/>
</dbReference>
<protein>
    <submittedName>
        <fullName evidence="3">Uncharacterized protein</fullName>
    </submittedName>
</protein>
<dbReference type="Proteomes" id="UP000887560">
    <property type="component" value="Unplaced"/>
</dbReference>
<feature type="coiled-coil region" evidence="1">
    <location>
        <begin position="41"/>
        <end position="110"/>
    </location>
</feature>